<evidence type="ECO:0000313" key="17">
    <source>
        <dbReference type="EMBL" id="SFN71379.1"/>
    </source>
</evidence>
<comment type="pathway">
    <text evidence="3 15">Purine metabolism; IMP biosynthesis via salvage pathway; IMP from hypoxanthine: step 1/1.</text>
</comment>
<sequence length="176" mass="19811">MEIQILDKTFVPYLSALEIDAEVQRLAKDLLNDYKNEVPVFLVVLNGAFIFAADLMKQYTSAAEISFIKMASYNGTETTGNVTELLGLDIDLTNKHVVIVEDIVDTGNTIAALYNLVNRFKVKSINTATLFFKPEAYKQTIDIKYTGFSIENKFIVGYGLDYNKQGRNLGEVYQIK</sequence>
<evidence type="ECO:0000256" key="2">
    <source>
        <dbReference type="ARBA" id="ARBA00004496"/>
    </source>
</evidence>
<dbReference type="GO" id="GO:0046100">
    <property type="term" value="P:hypoxanthine metabolic process"/>
    <property type="evidence" value="ECO:0007669"/>
    <property type="project" value="TreeGrafter"/>
</dbReference>
<evidence type="ECO:0000256" key="11">
    <source>
        <dbReference type="ARBA" id="ARBA00022741"/>
    </source>
</evidence>
<keyword evidence="7 15" id="KW-0328">Glycosyltransferase</keyword>
<evidence type="ECO:0000313" key="18">
    <source>
        <dbReference type="Proteomes" id="UP000199036"/>
    </source>
</evidence>
<comment type="similarity">
    <text evidence="4 15">Belongs to the purine/pyrimidine phosphoribosyltransferase family.</text>
</comment>
<evidence type="ECO:0000256" key="5">
    <source>
        <dbReference type="ARBA" id="ARBA00011895"/>
    </source>
</evidence>
<evidence type="ECO:0000259" key="16">
    <source>
        <dbReference type="Pfam" id="PF00156"/>
    </source>
</evidence>
<dbReference type="InterPro" id="IPR050408">
    <property type="entry name" value="HGPRT"/>
</dbReference>
<evidence type="ECO:0000256" key="1">
    <source>
        <dbReference type="ARBA" id="ARBA00001946"/>
    </source>
</evidence>
<dbReference type="STRING" id="913024.SAMN05421741_109116"/>
<dbReference type="EMBL" id="FOVI01000009">
    <property type="protein sequence ID" value="SFN71379.1"/>
    <property type="molecule type" value="Genomic_DNA"/>
</dbReference>
<comment type="catalytic activity">
    <reaction evidence="13">
        <text>GMP + diphosphate = guanine + 5-phospho-alpha-D-ribose 1-diphosphate</text>
        <dbReference type="Rhea" id="RHEA:25424"/>
        <dbReference type="ChEBI" id="CHEBI:16235"/>
        <dbReference type="ChEBI" id="CHEBI:33019"/>
        <dbReference type="ChEBI" id="CHEBI:58017"/>
        <dbReference type="ChEBI" id="CHEBI:58115"/>
        <dbReference type="EC" id="2.4.2.8"/>
    </reaction>
    <physiologicalReaction direction="right-to-left" evidence="13">
        <dbReference type="Rhea" id="RHEA:25426"/>
    </physiologicalReaction>
</comment>
<evidence type="ECO:0000256" key="10">
    <source>
        <dbReference type="ARBA" id="ARBA00022726"/>
    </source>
</evidence>
<evidence type="ECO:0000256" key="7">
    <source>
        <dbReference type="ARBA" id="ARBA00022676"/>
    </source>
</evidence>
<keyword evidence="11 15" id="KW-0547">Nucleotide-binding</keyword>
<dbReference type="GO" id="GO:0052657">
    <property type="term" value="F:guanine phosphoribosyltransferase activity"/>
    <property type="evidence" value="ECO:0007669"/>
    <property type="project" value="RHEA"/>
</dbReference>
<reference evidence="18" key="1">
    <citation type="submission" date="2016-10" db="EMBL/GenBank/DDBJ databases">
        <authorList>
            <person name="Varghese N."/>
            <person name="Submissions S."/>
        </authorList>
    </citation>
    <scope>NUCLEOTIDE SEQUENCE [LARGE SCALE GENOMIC DNA]</scope>
    <source>
        <strain evidence="18">DS-12</strain>
    </source>
</reference>
<dbReference type="EC" id="2.4.2.8" evidence="5 15"/>
<keyword evidence="12 15" id="KW-0460">Magnesium</keyword>
<evidence type="ECO:0000256" key="9">
    <source>
        <dbReference type="ARBA" id="ARBA00022723"/>
    </source>
</evidence>
<evidence type="ECO:0000256" key="15">
    <source>
        <dbReference type="RuleBase" id="RU364099"/>
    </source>
</evidence>
<dbReference type="Proteomes" id="UP000199036">
    <property type="component" value="Unassembled WGS sequence"/>
</dbReference>
<evidence type="ECO:0000256" key="6">
    <source>
        <dbReference type="ARBA" id="ARBA00022490"/>
    </source>
</evidence>
<evidence type="ECO:0000256" key="8">
    <source>
        <dbReference type="ARBA" id="ARBA00022679"/>
    </source>
</evidence>
<dbReference type="GO" id="GO:0000166">
    <property type="term" value="F:nucleotide binding"/>
    <property type="evidence" value="ECO:0007669"/>
    <property type="project" value="UniProtKB-KW"/>
</dbReference>
<dbReference type="GO" id="GO:0004422">
    <property type="term" value="F:hypoxanthine phosphoribosyltransferase activity"/>
    <property type="evidence" value="ECO:0007669"/>
    <property type="project" value="InterPro"/>
</dbReference>
<feature type="domain" description="Phosphoribosyltransferase" evidence="16">
    <location>
        <begin position="18"/>
        <end position="162"/>
    </location>
</feature>
<name>A0A1I5BA39_9FLAO</name>
<dbReference type="GO" id="GO:0006166">
    <property type="term" value="P:purine ribonucleoside salvage"/>
    <property type="evidence" value="ECO:0007669"/>
    <property type="project" value="UniProtKB-KW"/>
</dbReference>
<dbReference type="Pfam" id="PF00156">
    <property type="entry name" value="Pribosyltran"/>
    <property type="match status" value="1"/>
</dbReference>
<dbReference type="Gene3D" id="3.40.50.2020">
    <property type="match status" value="1"/>
</dbReference>
<dbReference type="GO" id="GO:0005829">
    <property type="term" value="C:cytosol"/>
    <property type="evidence" value="ECO:0007669"/>
    <property type="project" value="TreeGrafter"/>
</dbReference>
<dbReference type="PANTHER" id="PTHR43340:SF1">
    <property type="entry name" value="HYPOXANTHINE PHOSPHORIBOSYLTRANSFERASE"/>
    <property type="match status" value="1"/>
</dbReference>
<proteinExistence type="inferred from homology"/>
<accession>A0A1I5BA39</accession>
<dbReference type="GO" id="GO:0006178">
    <property type="term" value="P:guanine salvage"/>
    <property type="evidence" value="ECO:0007669"/>
    <property type="project" value="TreeGrafter"/>
</dbReference>
<evidence type="ECO:0000256" key="4">
    <source>
        <dbReference type="ARBA" id="ARBA00008391"/>
    </source>
</evidence>
<keyword evidence="18" id="KW-1185">Reference proteome</keyword>
<comment type="cofactor">
    <cofactor evidence="1 15">
        <name>Mg(2+)</name>
        <dbReference type="ChEBI" id="CHEBI:18420"/>
    </cofactor>
</comment>
<dbReference type="InterPro" id="IPR005904">
    <property type="entry name" value="Hxn_phspho_trans"/>
</dbReference>
<keyword evidence="9 15" id="KW-0479">Metal-binding</keyword>
<keyword evidence="8 15" id="KW-0808">Transferase</keyword>
<dbReference type="AlphaFoldDB" id="A0A1I5BA39"/>
<comment type="catalytic activity">
    <reaction evidence="14">
        <text>IMP + diphosphate = hypoxanthine + 5-phospho-alpha-D-ribose 1-diphosphate</text>
        <dbReference type="Rhea" id="RHEA:17973"/>
        <dbReference type="ChEBI" id="CHEBI:17368"/>
        <dbReference type="ChEBI" id="CHEBI:33019"/>
        <dbReference type="ChEBI" id="CHEBI:58017"/>
        <dbReference type="ChEBI" id="CHEBI:58053"/>
        <dbReference type="EC" id="2.4.2.8"/>
    </reaction>
    <physiologicalReaction direction="right-to-left" evidence="14">
        <dbReference type="Rhea" id="RHEA:17975"/>
    </physiologicalReaction>
</comment>
<gene>
    <name evidence="17" type="ORF">SAMN05421741_109116</name>
</gene>
<dbReference type="NCBIfam" id="TIGR01203">
    <property type="entry name" value="HGPRTase"/>
    <property type="match status" value="1"/>
</dbReference>
<keyword evidence="10 15" id="KW-0660">Purine salvage</keyword>
<dbReference type="GO" id="GO:0000287">
    <property type="term" value="F:magnesium ion binding"/>
    <property type="evidence" value="ECO:0007669"/>
    <property type="project" value="TreeGrafter"/>
</dbReference>
<dbReference type="GO" id="GO:0032264">
    <property type="term" value="P:IMP salvage"/>
    <property type="evidence" value="ECO:0007669"/>
    <property type="project" value="UniProtKB-UniPathway"/>
</dbReference>
<evidence type="ECO:0000256" key="12">
    <source>
        <dbReference type="ARBA" id="ARBA00022842"/>
    </source>
</evidence>
<dbReference type="InterPro" id="IPR029057">
    <property type="entry name" value="PRTase-like"/>
</dbReference>
<evidence type="ECO:0000256" key="14">
    <source>
        <dbReference type="ARBA" id="ARBA00049402"/>
    </source>
</evidence>
<dbReference type="CDD" id="cd06223">
    <property type="entry name" value="PRTases_typeI"/>
    <property type="match status" value="1"/>
</dbReference>
<dbReference type="RefSeq" id="WP_245758478.1">
    <property type="nucleotide sequence ID" value="NZ_FOVI01000009.1"/>
</dbReference>
<protein>
    <recommendedName>
        <fullName evidence="5 15">Hypoxanthine phosphoribosyltransferase</fullName>
        <ecNumber evidence="5 15">2.4.2.8</ecNumber>
    </recommendedName>
</protein>
<evidence type="ECO:0000256" key="3">
    <source>
        <dbReference type="ARBA" id="ARBA00004669"/>
    </source>
</evidence>
<dbReference type="InterPro" id="IPR000836">
    <property type="entry name" value="PRTase_dom"/>
</dbReference>
<dbReference type="SUPFAM" id="SSF53271">
    <property type="entry name" value="PRTase-like"/>
    <property type="match status" value="1"/>
</dbReference>
<dbReference type="UniPathway" id="UPA00591">
    <property type="reaction ID" value="UER00648"/>
</dbReference>
<organism evidence="17 18">
    <name type="scientific">Paenimyroides ummariense</name>
    <dbReference type="NCBI Taxonomy" id="913024"/>
    <lineage>
        <taxon>Bacteria</taxon>
        <taxon>Pseudomonadati</taxon>
        <taxon>Bacteroidota</taxon>
        <taxon>Flavobacteriia</taxon>
        <taxon>Flavobacteriales</taxon>
        <taxon>Flavobacteriaceae</taxon>
        <taxon>Paenimyroides</taxon>
    </lineage>
</organism>
<comment type="subcellular location">
    <subcellularLocation>
        <location evidence="2 15">Cytoplasm</location>
    </subcellularLocation>
</comment>
<evidence type="ECO:0000256" key="13">
    <source>
        <dbReference type="ARBA" id="ARBA00048811"/>
    </source>
</evidence>
<dbReference type="PANTHER" id="PTHR43340">
    <property type="entry name" value="HYPOXANTHINE-GUANINE PHOSPHORIBOSYLTRANSFERASE"/>
    <property type="match status" value="1"/>
</dbReference>
<keyword evidence="6 15" id="KW-0963">Cytoplasm</keyword>
<dbReference type="GO" id="GO:0032263">
    <property type="term" value="P:GMP salvage"/>
    <property type="evidence" value="ECO:0007669"/>
    <property type="project" value="TreeGrafter"/>
</dbReference>